<proteinExistence type="predicted"/>
<dbReference type="AlphaFoldDB" id="A0A964TDH0"/>
<accession>A0A964TDH0</accession>
<keyword evidence="2" id="KW-1185">Reference proteome</keyword>
<dbReference type="RefSeq" id="WP_166524313.1">
    <property type="nucleotide sequence ID" value="NZ_JAAABI010000005.1"/>
</dbReference>
<dbReference type="EMBL" id="JAAABI010000005">
    <property type="protein sequence ID" value="NAY92892.1"/>
    <property type="molecule type" value="Genomic_DNA"/>
</dbReference>
<organism evidence="1 2">
    <name type="scientific">Flagellimonas ochracea</name>
    <dbReference type="NCBI Taxonomy" id="2696472"/>
    <lineage>
        <taxon>Bacteria</taxon>
        <taxon>Pseudomonadati</taxon>
        <taxon>Bacteroidota</taxon>
        <taxon>Flavobacteriia</taxon>
        <taxon>Flavobacteriales</taxon>
        <taxon>Flavobacteriaceae</taxon>
        <taxon>Flagellimonas</taxon>
    </lineage>
</organism>
<comment type="caution">
    <text evidence="1">The sequence shown here is derived from an EMBL/GenBank/DDBJ whole genome shotgun (WGS) entry which is preliminary data.</text>
</comment>
<reference evidence="1" key="1">
    <citation type="submission" date="2020-01" db="EMBL/GenBank/DDBJ databases">
        <title>Muricauda ochracea sp. nov., isolated from a tidal flat of Garorim bay in Korea.</title>
        <authorList>
            <person name="Kim D."/>
            <person name="Yoo Y."/>
            <person name="Kim J.-J."/>
        </authorList>
    </citation>
    <scope>NUCLEOTIDE SEQUENCE</scope>
    <source>
        <strain evidence="1">JGD-17</strain>
    </source>
</reference>
<evidence type="ECO:0000313" key="1">
    <source>
        <dbReference type="EMBL" id="NAY92892.1"/>
    </source>
</evidence>
<name>A0A964TDH0_9FLAO</name>
<evidence type="ECO:0000313" key="2">
    <source>
        <dbReference type="Proteomes" id="UP000667650"/>
    </source>
</evidence>
<sequence length="180" mass="21097">MRARFLLLILFFYAFLFSCESRGWTEDIQNRVNVYNRNARELANYTLESGSTVIFVTEYAEQDGLKKTLARHFQEETLNFERHIFTENNEIVYTQNIGVAPQLRDFKAHEFLMFNEQTFWKSKGVGLKLNQHVPTDDIVVKEAALELLHGAQVTERELSATDYDKIYKYLDELVSSKPKK</sequence>
<dbReference type="PROSITE" id="PS51257">
    <property type="entry name" value="PROKAR_LIPOPROTEIN"/>
    <property type="match status" value="1"/>
</dbReference>
<dbReference type="Proteomes" id="UP000667650">
    <property type="component" value="Unassembled WGS sequence"/>
</dbReference>
<gene>
    <name evidence="1" type="ORF">GTQ34_13295</name>
</gene>
<protein>
    <submittedName>
        <fullName evidence="1">Uncharacterized protein</fullName>
    </submittedName>
</protein>